<dbReference type="AlphaFoldDB" id="A0A1X7UGD6"/>
<evidence type="ECO:0000313" key="1">
    <source>
        <dbReference type="EnsemblMetazoa" id="Aqu2.1.26705_001"/>
    </source>
</evidence>
<reference evidence="1" key="1">
    <citation type="submission" date="2017-05" db="UniProtKB">
        <authorList>
            <consortium name="EnsemblMetazoa"/>
        </authorList>
    </citation>
    <scope>IDENTIFICATION</scope>
</reference>
<dbReference type="InParanoid" id="A0A1X7UGD6"/>
<sequence length="89" mass="10101">MLFFLQPKMLPSSLAGRSRTLCLILSTVQMSSFRPGSMVTLLLRTLRLCPLYKLKLFSKLLLFRGLLCLWLHRESILSILLTAKSGGFL</sequence>
<organism evidence="1">
    <name type="scientific">Amphimedon queenslandica</name>
    <name type="common">Sponge</name>
    <dbReference type="NCBI Taxonomy" id="400682"/>
    <lineage>
        <taxon>Eukaryota</taxon>
        <taxon>Metazoa</taxon>
        <taxon>Porifera</taxon>
        <taxon>Demospongiae</taxon>
        <taxon>Heteroscleromorpha</taxon>
        <taxon>Haplosclerida</taxon>
        <taxon>Niphatidae</taxon>
        <taxon>Amphimedon</taxon>
    </lineage>
</organism>
<accession>A0A1X7UGD6</accession>
<protein>
    <submittedName>
        <fullName evidence="1">Uncharacterized protein</fullName>
    </submittedName>
</protein>
<dbReference type="EnsemblMetazoa" id="Aqu2.1.26705_001">
    <property type="protein sequence ID" value="Aqu2.1.26705_001"/>
    <property type="gene ID" value="Aqu2.1.26705"/>
</dbReference>
<name>A0A1X7UGD6_AMPQE</name>
<proteinExistence type="predicted"/>